<name>A0AAN7VE69_9COLE</name>
<evidence type="ECO:0000256" key="2">
    <source>
        <dbReference type="ARBA" id="ARBA00009347"/>
    </source>
</evidence>
<evidence type="ECO:0000259" key="7">
    <source>
        <dbReference type="Pfam" id="PF02770"/>
    </source>
</evidence>
<sequence>MLRFFARQQFAQSFQYTVRQLVHYLVDDILYGLSNEEIRLRKTVFDLAQKELAPEAHKIDKYDRFDGLRDFWKRLGHIGALGITTNPKYGGTGGTYLDNFIINEEISRACAAIGLSYGAHSILCVAQINRYGTETQKRRYLPKLCSGEHIGALAMSEAGAGSDVLSMKLQADKDEDSYILNGTKFWITNGPDADVLIVYAKTDPKSEKPQHGVSAFIVEKSFEGFSAGPKLDKMGMRGSNTSELIFENCRVPKENLLGSENKGAYVLMGGVDFERLVLSSGAVGLMQACCDVAFEYAHQRKHSNTDEFQMIQSKLAFMYATTAACRCYSYTVVRACDRNHINSKDCAAVALFVGEKLIEVALEATQILGINGYINGSPTSRFLRDSKLYEIGGGTTEIRKIVLARALNKEYVT</sequence>
<evidence type="ECO:0000259" key="8">
    <source>
        <dbReference type="Pfam" id="PF02771"/>
    </source>
</evidence>
<dbReference type="Pfam" id="PF00441">
    <property type="entry name" value="Acyl-CoA_dh_1"/>
    <property type="match status" value="1"/>
</dbReference>
<dbReference type="Pfam" id="PF02771">
    <property type="entry name" value="Acyl-CoA_dh_N"/>
    <property type="match status" value="1"/>
</dbReference>
<comment type="cofactor">
    <cofactor evidence="1 5">
        <name>FAD</name>
        <dbReference type="ChEBI" id="CHEBI:57692"/>
    </cofactor>
</comment>
<dbReference type="EMBL" id="JAVRBK010000003">
    <property type="protein sequence ID" value="KAK5646975.1"/>
    <property type="molecule type" value="Genomic_DNA"/>
</dbReference>
<dbReference type="Gene3D" id="1.20.140.10">
    <property type="entry name" value="Butyryl-CoA Dehydrogenase, subunit A, domain 3"/>
    <property type="match status" value="1"/>
</dbReference>
<dbReference type="GO" id="GO:0005739">
    <property type="term" value="C:mitochondrion"/>
    <property type="evidence" value="ECO:0007669"/>
    <property type="project" value="TreeGrafter"/>
</dbReference>
<dbReference type="InterPro" id="IPR046373">
    <property type="entry name" value="Acyl-CoA_Oxase/DH_mid-dom_sf"/>
</dbReference>
<dbReference type="FunFam" id="2.40.110.10:FF:000004">
    <property type="entry name" value="Isovaleryl-CoA dehydrogenase, mitochondrial"/>
    <property type="match status" value="1"/>
</dbReference>
<dbReference type="InterPro" id="IPR009100">
    <property type="entry name" value="AcylCoA_DH/oxidase_NM_dom_sf"/>
</dbReference>
<dbReference type="InterPro" id="IPR037069">
    <property type="entry name" value="AcylCoA_DH/ox_N_sf"/>
</dbReference>
<protein>
    <recommendedName>
        <fullName evidence="11">Isovaleryl-CoA dehydrogenase</fullName>
    </recommendedName>
</protein>
<dbReference type="InterPro" id="IPR009075">
    <property type="entry name" value="AcylCo_DH/oxidase_C"/>
</dbReference>
<dbReference type="Gene3D" id="1.10.540.10">
    <property type="entry name" value="Acyl-CoA dehydrogenase/oxidase, N-terminal domain"/>
    <property type="match status" value="1"/>
</dbReference>
<keyword evidence="3 5" id="KW-0285">Flavoprotein</keyword>
<comment type="similarity">
    <text evidence="2 5">Belongs to the acyl-CoA dehydrogenase family.</text>
</comment>
<feature type="domain" description="Acyl-CoA dehydrogenase/oxidase C-terminal" evidence="6">
    <location>
        <begin position="261"/>
        <end position="407"/>
    </location>
</feature>
<evidence type="ECO:0000256" key="4">
    <source>
        <dbReference type="ARBA" id="ARBA00022827"/>
    </source>
</evidence>
<comment type="caution">
    <text evidence="9">The sequence shown here is derived from an EMBL/GenBank/DDBJ whole genome shotgun (WGS) entry which is preliminary data.</text>
</comment>
<dbReference type="Proteomes" id="UP001329430">
    <property type="component" value="Chromosome 3"/>
</dbReference>
<dbReference type="InterPro" id="IPR013786">
    <property type="entry name" value="AcylCoA_DH/ox_N"/>
</dbReference>
<dbReference type="AlphaFoldDB" id="A0AAN7VE69"/>
<dbReference type="PANTHER" id="PTHR43884">
    <property type="entry name" value="ACYL-COA DEHYDROGENASE"/>
    <property type="match status" value="1"/>
</dbReference>
<feature type="domain" description="Acyl-CoA oxidase/dehydrogenase middle" evidence="7">
    <location>
        <begin position="152"/>
        <end position="249"/>
    </location>
</feature>
<proteinExistence type="inferred from homology"/>
<evidence type="ECO:0000256" key="1">
    <source>
        <dbReference type="ARBA" id="ARBA00001974"/>
    </source>
</evidence>
<keyword evidence="4 5" id="KW-0274">FAD</keyword>
<keyword evidence="10" id="KW-1185">Reference proteome</keyword>
<organism evidence="9 10">
    <name type="scientific">Pyrocoelia pectoralis</name>
    <dbReference type="NCBI Taxonomy" id="417401"/>
    <lineage>
        <taxon>Eukaryota</taxon>
        <taxon>Metazoa</taxon>
        <taxon>Ecdysozoa</taxon>
        <taxon>Arthropoda</taxon>
        <taxon>Hexapoda</taxon>
        <taxon>Insecta</taxon>
        <taxon>Pterygota</taxon>
        <taxon>Neoptera</taxon>
        <taxon>Endopterygota</taxon>
        <taxon>Coleoptera</taxon>
        <taxon>Polyphaga</taxon>
        <taxon>Elateriformia</taxon>
        <taxon>Elateroidea</taxon>
        <taxon>Lampyridae</taxon>
        <taxon>Lampyrinae</taxon>
        <taxon>Pyrocoelia</taxon>
    </lineage>
</organism>
<evidence type="ECO:0000313" key="10">
    <source>
        <dbReference type="Proteomes" id="UP001329430"/>
    </source>
</evidence>
<evidence type="ECO:0008006" key="11">
    <source>
        <dbReference type="Google" id="ProtNLM"/>
    </source>
</evidence>
<evidence type="ECO:0000313" key="9">
    <source>
        <dbReference type="EMBL" id="KAK5646975.1"/>
    </source>
</evidence>
<dbReference type="GO" id="GO:0050660">
    <property type="term" value="F:flavin adenine dinucleotide binding"/>
    <property type="evidence" value="ECO:0007669"/>
    <property type="project" value="InterPro"/>
</dbReference>
<evidence type="ECO:0000259" key="6">
    <source>
        <dbReference type="Pfam" id="PF00441"/>
    </source>
</evidence>
<dbReference type="GO" id="GO:0008470">
    <property type="term" value="F:3-methylbutanoyl-CoA dehydrogenase activity"/>
    <property type="evidence" value="ECO:0007669"/>
    <property type="project" value="TreeGrafter"/>
</dbReference>
<feature type="domain" description="Acyl-CoA dehydrogenase/oxidase N-terminal" evidence="8">
    <location>
        <begin position="35"/>
        <end position="148"/>
    </location>
</feature>
<reference evidence="9 10" key="1">
    <citation type="journal article" date="2024" name="Insects">
        <title>An Improved Chromosome-Level Genome Assembly of the Firefly Pyrocoelia pectoralis.</title>
        <authorList>
            <person name="Fu X."/>
            <person name="Meyer-Rochow V.B."/>
            <person name="Ballantyne L."/>
            <person name="Zhu X."/>
        </authorList>
    </citation>
    <scope>NUCLEOTIDE SEQUENCE [LARGE SCALE GENOMIC DNA]</scope>
    <source>
        <strain evidence="9">XCY_ONT2</strain>
    </source>
</reference>
<dbReference type="InterPro" id="IPR036250">
    <property type="entry name" value="AcylCo_DH-like_C"/>
</dbReference>
<dbReference type="SUPFAM" id="SSF56645">
    <property type="entry name" value="Acyl-CoA dehydrogenase NM domain-like"/>
    <property type="match status" value="1"/>
</dbReference>
<dbReference type="Gene3D" id="2.40.110.10">
    <property type="entry name" value="Butyryl-CoA Dehydrogenase, subunit A, domain 2"/>
    <property type="match status" value="1"/>
</dbReference>
<dbReference type="PANTHER" id="PTHR43884:SF12">
    <property type="entry name" value="ISOVALERYL-COA DEHYDROGENASE, MITOCHONDRIAL-RELATED"/>
    <property type="match status" value="1"/>
</dbReference>
<dbReference type="FunFam" id="1.10.540.10:FF:000007">
    <property type="entry name" value="Isovaleryl-CoA dehydrogenase, mitochondrial"/>
    <property type="match status" value="1"/>
</dbReference>
<dbReference type="GO" id="GO:0006552">
    <property type="term" value="P:L-leucine catabolic process"/>
    <property type="evidence" value="ECO:0007669"/>
    <property type="project" value="TreeGrafter"/>
</dbReference>
<evidence type="ECO:0000256" key="5">
    <source>
        <dbReference type="RuleBase" id="RU362125"/>
    </source>
</evidence>
<accession>A0AAN7VE69</accession>
<evidence type="ECO:0000256" key="3">
    <source>
        <dbReference type="ARBA" id="ARBA00022630"/>
    </source>
</evidence>
<dbReference type="Pfam" id="PF02770">
    <property type="entry name" value="Acyl-CoA_dh_M"/>
    <property type="match status" value="1"/>
</dbReference>
<dbReference type="SUPFAM" id="SSF47203">
    <property type="entry name" value="Acyl-CoA dehydrogenase C-terminal domain-like"/>
    <property type="match status" value="1"/>
</dbReference>
<gene>
    <name evidence="9" type="ORF">RI129_005439</name>
</gene>
<dbReference type="InterPro" id="IPR006091">
    <property type="entry name" value="Acyl-CoA_Oxase/DH_mid-dom"/>
</dbReference>
<dbReference type="InterPro" id="IPR006089">
    <property type="entry name" value="Acyl-CoA_DH_CS"/>
</dbReference>
<keyword evidence="5" id="KW-0560">Oxidoreductase</keyword>
<dbReference type="PROSITE" id="PS00072">
    <property type="entry name" value="ACYL_COA_DH_1"/>
    <property type="match status" value="1"/>
</dbReference>